<dbReference type="PANTHER" id="PTHR30411:SF0">
    <property type="entry name" value="CYS-TRNA(PRO)_CYS-TRNA(CYS) DEACYLASE YBAK"/>
    <property type="match status" value="1"/>
</dbReference>
<proteinExistence type="inferred from homology"/>
<dbReference type="InterPro" id="IPR036754">
    <property type="entry name" value="YbaK/aa-tRNA-synt-asso_dom_sf"/>
</dbReference>
<keyword evidence="7" id="KW-1185">Reference proteome</keyword>
<dbReference type="InterPro" id="IPR007214">
    <property type="entry name" value="YbaK/aa-tRNA-synth-assoc-dom"/>
</dbReference>
<gene>
    <name evidence="6" type="primary">ybaK</name>
    <name evidence="6" type="ORF">WMO39_10725</name>
</gene>
<keyword evidence="3 4" id="KW-0456">Lyase</keyword>
<dbReference type="SUPFAM" id="SSF55826">
    <property type="entry name" value="YbaK/ProRS associated domain"/>
    <property type="match status" value="1"/>
</dbReference>
<dbReference type="Gene3D" id="3.90.960.10">
    <property type="entry name" value="YbaK/aminoacyl-tRNA synthetase-associated domain"/>
    <property type="match status" value="1"/>
</dbReference>
<keyword evidence="2 4" id="KW-0648">Protein biosynthesis</keyword>
<sequence length="159" mass="17846">MKEIKTNVMRILDKEKVEYTHHEYPHGKDAVDGVTVATLMNQNPDYVFKTLVTKGMGRDYYVFVVPVDHELDLKKCAKSVGEKSVEMIPVKDITKVTGYVRGGCSPLGMKKQFKTTFHITAESIPKIIVSAGKIGYQIDLKPEDLIRLTNGQCADIIKD</sequence>
<protein>
    <recommendedName>
        <fullName evidence="4">Cys-tRNA(Pro)/Cys-tRNA(Cys) deacylase</fullName>
        <ecNumber evidence="4">4.2.-.-</ecNumber>
    </recommendedName>
</protein>
<dbReference type="EMBL" id="JBBMEZ010000039">
    <property type="protein sequence ID" value="MEQ2470791.1"/>
    <property type="molecule type" value="Genomic_DNA"/>
</dbReference>
<accession>A0ABV1FBP4</accession>
<dbReference type="GeneID" id="93768055"/>
<evidence type="ECO:0000256" key="4">
    <source>
        <dbReference type="PIRNR" id="PIRNR006181"/>
    </source>
</evidence>
<reference evidence="6 7" key="1">
    <citation type="submission" date="2024-03" db="EMBL/GenBank/DDBJ databases">
        <title>Human intestinal bacterial collection.</title>
        <authorList>
            <person name="Pauvert C."/>
            <person name="Hitch T.C.A."/>
            <person name="Clavel T."/>
        </authorList>
    </citation>
    <scope>NUCLEOTIDE SEQUENCE [LARGE SCALE GENOMIC DNA]</scope>
    <source>
        <strain evidence="6 7">CLA-JM-H38</strain>
    </source>
</reference>
<dbReference type="RefSeq" id="WP_046432649.1">
    <property type="nucleotide sequence ID" value="NZ_JBBMEZ010000039.1"/>
</dbReference>
<evidence type="ECO:0000259" key="5">
    <source>
        <dbReference type="Pfam" id="PF04073"/>
    </source>
</evidence>
<organism evidence="6 7">
    <name type="scientific">Ruminococcoides intestinale</name>
    <dbReference type="NCBI Taxonomy" id="3133162"/>
    <lineage>
        <taxon>Bacteria</taxon>
        <taxon>Bacillati</taxon>
        <taxon>Bacillota</taxon>
        <taxon>Clostridia</taxon>
        <taxon>Eubacteriales</taxon>
        <taxon>Oscillospiraceae</taxon>
        <taxon>Ruminococcoides</taxon>
    </lineage>
</organism>
<dbReference type="NCBIfam" id="TIGR00011">
    <property type="entry name" value="YbaK_EbsC"/>
    <property type="match status" value="1"/>
</dbReference>
<dbReference type="CDD" id="cd00002">
    <property type="entry name" value="YbaK_deacylase"/>
    <property type="match status" value="1"/>
</dbReference>
<evidence type="ECO:0000256" key="3">
    <source>
        <dbReference type="ARBA" id="ARBA00023239"/>
    </source>
</evidence>
<dbReference type="PANTHER" id="PTHR30411">
    <property type="entry name" value="CYTOPLASMIC PROTEIN"/>
    <property type="match status" value="1"/>
</dbReference>
<comment type="caution">
    <text evidence="6">The sequence shown here is derived from an EMBL/GenBank/DDBJ whole genome shotgun (WGS) entry which is preliminary data.</text>
</comment>
<dbReference type="Pfam" id="PF04073">
    <property type="entry name" value="tRNA_edit"/>
    <property type="match status" value="1"/>
</dbReference>
<name>A0ABV1FBP4_9FIRM</name>
<evidence type="ECO:0000313" key="6">
    <source>
        <dbReference type="EMBL" id="MEQ2470791.1"/>
    </source>
</evidence>
<evidence type="ECO:0000256" key="1">
    <source>
        <dbReference type="ARBA" id="ARBA00009798"/>
    </source>
</evidence>
<dbReference type="EC" id="4.2.-.-" evidence="4"/>
<dbReference type="InterPro" id="IPR004369">
    <property type="entry name" value="Prolyl-tRNA_editing_YbaK/EbsC"/>
</dbReference>
<dbReference type="Proteomes" id="UP001490816">
    <property type="component" value="Unassembled WGS sequence"/>
</dbReference>
<dbReference type="PIRSF" id="PIRSF006181">
    <property type="entry name" value="EbsC_YbaK"/>
    <property type="match status" value="1"/>
</dbReference>
<evidence type="ECO:0000313" key="7">
    <source>
        <dbReference type="Proteomes" id="UP001490816"/>
    </source>
</evidence>
<comment type="similarity">
    <text evidence="1 4">Belongs to the prolyl-tRNA editing family. YbaK/EbsC subfamily.</text>
</comment>
<feature type="domain" description="YbaK/aminoacyl-tRNA synthetase-associated" evidence="5">
    <location>
        <begin position="35"/>
        <end position="148"/>
    </location>
</feature>
<evidence type="ECO:0000256" key="2">
    <source>
        <dbReference type="ARBA" id="ARBA00022917"/>
    </source>
</evidence>